<dbReference type="GO" id="GO:1904680">
    <property type="term" value="F:peptide transmembrane transporter activity"/>
    <property type="evidence" value="ECO:0007669"/>
    <property type="project" value="TreeGrafter"/>
</dbReference>
<dbReference type="InterPro" id="IPR000914">
    <property type="entry name" value="SBP_5_dom"/>
</dbReference>
<comment type="caution">
    <text evidence="4">The sequence shown here is derived from an EMBL/GenBank/DDBJ whole genome shotgun (WGS) entry which is preliminary data.</text>
</comment>
<dbReference type="EMBL" id="QLTK01000001">
    <property type="protein sequence ID" value="RAS39060.1"/>
    <property type="molecule type" value="Genomic_DNA"/>
</dbReference>
<organism evidence="4 5">
    <name type="scientific">Paraburkholderia bryophila</name>
    <dbReference type="NCBI Taxonomy" id="420952"/>
    <lineage>
        <taxon>Bacteria</taxon>
        <taxon>Pseudomonadati</taxon>
        <taxon>Pseudomonadota</taxon>
        <taxon>Betaproteobacteria</taxon>
        <taxon>Burkholderiales</taxon>
        <taxon>Burkholderiaceae</taxon>
        <taxon>Paraburkholderia</taxon>
    </lineage>
</organism>
<evidence type="ECO:0000256" key="2">
    <source>
        <dbReference type="SAM" id="SignalP"/>
    </source>
</evidence>
<evidence type="ECO:0000313" key="4">
    <source>
        <dbReference type="EMBL" id="RAS39060.1"/>
    </source>
</evidence>
<dbReference type="GO" id="GO:0015833">
    <property type="term" value="P:peptide transport"/>
    <property type="evidence" value="ECO:0007669"/>
    <property type="project" value="TreeGrafter"/>
</dbReference>
<dbReference type="GO" id="GO:0042884">
    <property type="term" value="P:microcin transport"/>
    <property type="evidence" value="ECO:0007669"/>
    <property type="project" value="TreeGrafter"/>
</dbReference>
<dbReference type="GO" id="GO:0030288">
    <property type="term" value="C:outer membrane-bounded periplasmic space"/>
    <property type="evidence" value="ECO:0007669"/>
    <property type="project" value="TreeGrafter"/>
</dbReference>
<feature type="chain" id="PRO_5016335583" evidence="2">
    <location>
        <begin position="31"/>
        <end position="630"/>
    </location>
</feature>
<dbReference type="InterPro" id="IPR030678">
    <property type="entry name" value="Peptide/Ni-bd"/>
</dbReference>
<dbReference type="Gene3D" id="3.40.190.10">
    <property type="entry name" value="Periplasmic binding protein-like II"/>
    <property type="match status" value="1"/>
</dbReference>
<dbReference type="SUPFAM" id="SSF53850">
    <property type="entry name" value="Periplasmic binding protein-like II"/>
    <property type="match status" value="1"/>
</dbReference>
<feature type="signal peptide" evidence="2">
    <location>
        <begin position="1"/>
        <end position="30"/>
    </location>
</feature>
<dbReference type="GO" id="GO:0043190">
    <property type="term" value="C:ATP-binding cassette (ABC) transporter complex"/>
    <property type="evidence" value="ECO:0007669"/>
    <property type="project" value="InterPro"/>
</dbReference>
<feature type="domain" description="Solute-binding protein family 5" evidence="3">
    <location>
        <begin position="109"/>
        <end position="522"/>
    </location>
</feature>
<dbReference type="Gene3D" id="3.10.105.10">
    <property type="entry name" value="Dipeptide-binding Protein, Domain 3"/>
    <property type="match status" value="1"/>
</dbReference>
<dbReference type="InterPro" id="IPR039424">
    <property type="entry name" value="SBP_5"/>
</dbReference>
<dbReference type="PANTHER" id="PTHR30290:SF64">
    <property type="entry name" value="ABC TRANSPORTER PERIPLASMIC BINDING PROTEIN"/>
    <property type="match status" value="1"/>
</dbReference>
<dbReference type="CDD" id="cd08497">
    <property type="entry name" value="MbnE-like"/>
    <property type="match status" value="1"/>
</dbReference>
<accession>A0A329CXD0</accession>
<dbReference type="STRING" id="1169143.GCA_000383275_00557"/>
<protein>
    <submittedName>
        <fullName evidence="4">Microcin C transport system substrate-binding protein</fullName>
    </submittedName>
</protein>
<dbReference type="PANTHER" id="PTHR30290">
    <property type="entry name" value="PERIPLASMIC BINDING COMPONENT OF ABC TRANSPORTER"/>
    <property type="match status" value="1"/>
</dbReference>
<evidence type="ECO:0000256" key="1">
    <source>
        <dbReference type="ARBA" id="ARBA00022729"/>
    </source>
</evidence>
<sequence length="630" mass="70178">MPRAWRTVCAAAMSAVLALSGLLASPAAHAVYAIAQYGAPKYPADFKHFDYVNPDAPKGGTLVLANPNRLTSFDKFNPFTLRGNPAPGVDLMFESLTIGSSDEVASAYGLLADDIAIAPDGLSTTFHINPRARFSNGDPVTAADVKFSLDTLKSPQAAPQFASYFGEITRAVVVDPQTIRFEFRQRNRELPLLAGSMPVFSRKWGVKPDGSRIPFDQMAFEKPVASGPYLIDQYDNGRTITYRRDPKYWGATLPVRVGMNNFDRIVYKLYSDSTARLEAFKAGEYDALVEYVARNWVRRDVGKKFDSGELIKREFPQHNGTGMQGFMLNLRRPLFQDVRVRKALDLALDFQWLNRQLFFNQYTRIDSYFANTDLQARGLPAPGELALLEPWRAKLDPAVFGPPPKQPDTDAPGSLRANLLQARALLQQAGWTYRDNALRNARGEPFQFEILDDSGSSAQMEPIVATFIRNLQKLGITATFRVSDFAVYQKRLDAFDFDTTTIRMGDVQVPGSEQIDRFGSKAADTPGSDNVIGLKSPAVDAILRALVQAQTREQLLDATHALDRVLINGYYVVPHWYSATHRVAFKRGLAWPKTLPLYYGAEGWITSMWWYQPAQTAGQNPPQPAAPTQP</sequence>
<dbReference type="AlphaFoldDB" id="A0A329CXD0"/>
<dbReference type="PIRSF" id="PIRSF002741">
    <property type="entry name" value="MppA"/>
    <property type="match status" value="1"/>
</dbReference>
<proteinExistence type="predicted"/>
<reference evidence="4 5" key="1">
    <citation type="submission" date="2018-06" db="EMBL/GenBank/DDBJ databases">
        <title>Genomic Encyclopedia of Type Strains, Phase III (KMG-III): the genomes of soil and plant-associated and newly described type strains.</title>
        <authorList>
            <person name="Whitman W."/>
        </authorList>
    </citation>
    <scope>NUCLEOTIDE SEQUENCE [LARGE SCALE GENOMIC DNA]</scope>
    <source>
        <strain evidence="4 5">LMG 23644</strain>
    </source>
</reference>
<evidence type="ECO:0000313" key="5">
    <source>
        <dbReference type="Proteomes" id="UP000248918"/>
    </source>
</evidence>
<dbReference type="Pfam" id="PF00496">
    <property type="entry name" value="SBP_bac_5"/>
    <property type="match status" value="1"/>
</dbReference>
<dbReference type="OrthoDB" id="9803988at2"/>
<keyword evidence="1 2" id="KW-0732">Signal</keyword>
<dbReference type="Proteomes" id="UP000248918">
    <property type="component" value="Unassembled WGS sequence"/>
</dbReference>
<name>A0A329CXD0_9BURK</name>
<gene>
    <name evidence="4" type="ORF">BX591_101395</name>
</gene>
<evidence type="ECO:0000259" key="3">
    <source>
        <dbReference type="Pfam" id="PF00496"/>
    </source>
</evidence>